<name>A0A1X3DDW1_9NEIS</name>
<dbReference type="Proteomes" id="UP000193303">
    <property type="component" value="Unassembled WGS sequence"/>
</dbReference>
<dbReference type="EMBL" id="MTAB01000030">
    <property type="protein sequence ID" value="OSI17902.1"/>
    <property type="molecule type" value="Genomic_DNA"/>
</dbReference>
<evidence type="ECO:0000313" key="2">
    <source>
        <dbReference type="Proteomes" id="UP000193303"/>
    </source>
</evidence>
<accession>A0A1X3DDW1</accession>
<gene>
    <name evidence="1" type="ORF">BV912_10535</name>
</gene>
<dbReference type="RefSeq" id="WP_085360401.1">
    <property type="nucleotide sequence ID" value="NZ_MTAB01000030.1"/>
</dbReference>
<dbReference type="OrthoDB" id="8602872at2"/>
<evidence type="ECO:0000313" key="1">
    <source>
        <dbReference type="EMBL" id="OSI17902.1"/>
    </source>
</evidence>
<sequence>MNPLYITPHHAHAGFSAACQALDGLADCYPAVRFGMLKDGGQWLVFRIHEQHQRGIAFDAPESVSDGLFSDGLNGGAP</sequence>
<proteinExistence type="predicted"/>
<organism evidence="1 2">
    <name type="scientific">Neisseria dumasiana</name>
    <dbReference type="NCBI Taxonomy" id="1931275"/>
    <lineage>
        <taxon>Bacteria</taxon>
        <taxon>Pseudomonadati</taxon>
        <taxon>Pseudomonadota</taxon>
        <taxon>Betaproteobacteria</taxon>
        <taxon>Neisseriales</taxon>
        <taxon>Neisseriaceae</taxon>
        <taxon>Neisseria</taxon>
    </lineage>
</organism>
<dbReference type="AlphaFoldDB" id="A0A1X3DDW1"/>
<protein>
    <submittedName>
        <fullName evidence="1">Uncharacterized protein</fullName>
    </submittedName>
</protein>
<reference evidence="2" key="1">
    <citation type="submission" date="2017-01" db="EMBL/GenBank/DDBJ databases">
        <authorList>
            <person name="Mah S.A."/>
            <person name="Swanson W.J."/>
            <person name="Moy G.W."/>
            <person name="Vacquier V.D."/>
        </authorList>
    </citation>
    <scope>NUCLEOTIDE SEQUENCE [LARGE SCALE GENOMIC DNA]</scope>
    <source>
        <strain evidence="2">124861</strain>
    </source>
</reference>
<comment type="caution">
    <text evidence="1">The sequence shown here is derived from an EMBL/GenBank/DDBJ whole genome shotgun (WGS) entry which is preliminary data.</text>
</comment>